<dbReference type="PANTHER" id="PTHR43798:SF33">
    <property type="entry name" value="HYDROLASE, PUTATIVE (AFU_ORTHOLOGUE AFUA_2G14860)-RELATED"/>
    <property type="match status" value="1"/>
</dbReference>
<dbReference type="EMBL" id="JBFCZG010000001">
    <property type="protein sequence ID" value="KAL3426973.1"/>
    <property type="molecule type" value="Genomic_DNA"/>
</dbReference>
<dbReference type="Gene3D" id="3.40.50.1820">
    <property type="entry name" value="alpha/beta hydrolase"/>
    <property type="match status" value="1"/>
</dbReference>
<keyword evidence="1" id="KW-0812">Transmembrane</keyword>
<sequence>MMESLSQALQLDRNLTVDVFTAILGALVVGVSLKATHSVVRRREEKIIRSPRESVLSTLSASEQAALPYPPDAFPGGRDVDSPFGSMRVFEWGPENGRRVIFVHGITTSCLALGAVAQGMADRGCRVMLFDLWGRGYSDSPDLPHDERLYSTQILLAIASSPLPWTGGKSGGFSIIAYSLGACISTSFTAHFPDAVKSLVLLCPTGLIRPQHLVRKQRVLFAADYVPTLVMERFAKKTLQKPMYADENKEPSVEDLAKGELKEGAHTSLPPVPVSRKYPDITVMGAVQWHLHSHPGFVRSFLSTLRYAPISGQEEEWKKLGLRQDKIMIVAGSTDPIIIPEELKVDTEALLGKDKIDWNLIEGAHDIPVTEPEEICKRIAGFWGL</sequence>
<accession>A0ABR4PUD4</accession>
<feature type="transmembrane region" description="Helical" evidence="1">
    <location>
        <begin position="20"/>
        <end position="40"/>
    </location>
</feature>
<dbReference type="InterPro" id="IPR029058">
    <property type="entry name" value="AB_hydrolase_fold"/>
</dbReference>
<evidence type="ECO:0000313" key="3">
    <source>
        <dbReference type="EMBL" id="KAL3426973.1"/>
    </source>
</evidence>
<keyword evidence="3" id="KW-0378">Hydrolase</keyword>
<evidence type="ECO:0000313" key="4">
    <source>
        <dbReference type="Proteomes" id="UP001629113"/>
    </source>
</evidence>
<evidence type="ECO:0000256" key="1">
    <source>
        <dbReference type="SAM" id="Phobius"/>
    </source>
</evidence>
<evidence type="ECO:0000259" key="2">
    <source>
        <dbReference type="Pfam" id="PF00561"/>
    </source>
</evidence>
<dbReference type="SUPFAM" id="SSF53474">
    <property type="entry name" value="alpha/beta-Hydrolases"/>
    <property type="match status" value="1"/>
</dbReference>
<dbReference type="InterPro" id="IPR050266">
    <property type="entry name" value="AB_hydrolase_sf"/>
</dbReference>
<dbReference type="Pfam" id="PF00561">
    <property type="entry name" value="Abhydrolase_1"/>
    <property type="match status" value="1"/>
</dbReference>
<keyword evidence="4" id="KW-1185">Reference proteome</keyword>
<name>A0ABR4PUD4_9HELO</name>
<comment type="caution">
    <text evidence="3">The sequence shown here is derived from an EMBL/GenBank/DDBJ whole genome shotgun (WGS) entry which is preliminary data.</text>
</comment>
<dbReference type="PANTHER" id="PTHR43798">
    <property type="entry name" value="MONOACYLGLYCEROL LIPASE"/>
    <property type="match status" value="1"/>
</dbReference>
<dbReference type="Proteomes" id="UP001629113">
    <property type="component" value="Unassembled WGS sequence"/>
</dbReference>
<organism evidence="3 4">
    <name type="scientific">Phlyctema vagabunda</name>
    <dbReference type="NCBI Taxonomy" id="108571"/>
    <lineage>
        <taxon>Eukaryota</taxon>
        <taxon>Fungi</taxon>
        <taxon>Dikarya</taxon>
        <taxon>Ascomycota</taxon>
        <taxon>Pezizomycotina</taxon>
        <taxon>Leotiomycetes</taxon>
        <taxon>Helotiales</taxon>
        <taxon>Dermateaceae</taxon>
        <taxon>Phlyctema</taxon>
    </lineage>
</organism>
<protein>
    <submittedName>
        <fullName evidence="3">Alpha beta hydrolase family</fullName>
    </submittedName>
</protein>
<keyword evidence="1" id="KW-1133">Transmembrane helix</keyword>
<reference evidence="3 4" key="1">
    <citation type="submission" date="2024-06" db="EMBL/GenBank/DDBJ databases">
        <title>Complete genome of Phlyctema vagabunda strain 19-DSS-EL-015.</title>
        <authorList>
            <person name="Fiorenzani C."/>
        </authorList>
    </citation>
    <scope>NUCLEOTIDE SEQUENCE [LARGE SCALE GENOMIC DNA]</scope>
    <source>
        <strain evidence="3 4">19-DSS-EL-015</strain>
    </source>
</reference>
<proteinExistence type="predicted"/>
<dbReference type="GO" id="GO:0016787">
    <property type="term" value="F:hydrolase activity"/>
    <property type="evidence" value="ECO:0007669"/>
    <property type="project" value="UniProtKB-KW"/>
</dbReference>
<feature type="domain" description="AB hydrolase-1" evidence="2">
    <location>
        <begin position="100"/>
        <end position="368"/>
    </location>
</feature>
<dbReference type="InterPro" id="IPR000073">
    <property type="entry name" value="AB_hydrolase_1"/>
</dbReference>
<keyword evidence="1" id="KW-0472">Membrane</keyword>
<gene>
    <name evidence="3" type="ORF">PVAG01_00482</name>
</gene>